<feature type="region of interest" description="Disordered" evidence="1">
    <location>
        <begin position="123"/>
        <end position="161"/>
    </location>
</feature>
<protein>
    <recommendedName>
        <fullName evidence="2">TAP-C domain-containing protein</fullName>
    </recommendedName>
</protein>
<dbReference type="SMART" id="SM00804">
    <property type="entry name" value="TAP_C"/>
    <property type="match status" value="1"/>
</dbReference>
<feature type="compositionally biased region" description="Basic and acidic residues" evidence="1">
    <location>
        <begin position="152"/>
        <end position="161"/>
    </location>
</feature>
<dbReference type="CDD" id="cd14342">
    <property type="entry name" value="UBA_TAP-C"/>
    <property type="match status" value="1"/>
</dbReference>
<dbReference type="InterPro" id="IPR005637">
    <property type="entry name" value="TAP_C_dom"/>
</dbReference>
<organism evidence="3 4">
    <name type="scientific">Lojkania enalia</name>
    <dbReference type="NCBI Taxonomy" id="147567"/>
    <lineage>
        <taxon>Eukaryota</taxon>
        <taxon>Fungi</taxon>
        <taxon>Dikarya</taxon>
        <taxon>Ascomycota</taxon>
        <taxon>Pezizomycotina</taxon>
        <taxon>Dothideomycetes</taxon>
        <taxon>Pleosporomycetidae</taxon>
        <taxon>Pleosporales</taxon>
        <taxon>Pleosporales incertae sedis</taxon>
        <taxon>Lojkania</taxon>
    </lineage>
</organism>
<dbReference type="AlphaFoldDB" id="A0A9P4TRQ8"/>
<dbReference type="Gene3D" id="3.80.10.10">
    <property type="entry name" value="Ribonuclease Inhibitor"/>
    <property type="match status" value="1"/>
</dbReference>
<evidence type="ECO:0000259" key="2">
    <source>
        <dbReference type="PROSITE" id="PS51281"/>
    </source>
</evidence>
<comment type="caution">
    <text evidence="3">The sequence shown here is derived from an EMBL/GenBank/DDBJ whole genome shotgun (WGS) entry which is preliminary data.</text>
</comment>
<dbReference type="PANTHER" id="PTHR10662">
    <property type="entry name" value="NUCLEAR RNA EXPORT FACTOR"/>
    <property type="match status" value="1"/>
</dbReference>
<dbReference type="Gene3D" id="1.10.8.10">
    <property type="entry name" value="DNA helicase RuvA subunit, C-terminal domain"/>
    <property type="match status" value="1"/>
</dbReference>
<dbReference type="GO" id="GO:0003723">
    <property type="term" value="F:RNA binding"/>
    <property type="evidence" value="ECO:0007669"/>
    <property type="project" value="TreeGrafter"/>
</dbReference>
<dbReference type="PROSITE" id="PS51281">
    <property type="entry name" value="TAP_C"/>
    <property type="match status" value="1"/>
</dbReference>
<dbReference type="InterPro" id="IPR009060">
    <property type="entry name" value="UBA-like_sf"/>
</dbReference>
<dbReference type="Pfam" id="PF03943">
    <property type="entry name" value="TAP_C"/>
    <property type="match status" value="1"/>
</dbReference>
<sequence length="413" mass="45916">MPVASTTSRRPRGIQKRRLDRDGDAIMGAAPQVKSARPPVSKSSTTLTDVKVTGWTDATEITRLTQFLERHASRRRPNATKSGPPASHIIKKSRVEGNVLTLRVLPDDVVAFSKINGFTFNSHHGSQKLSITGPGVRRRSHSPPTSTSTEKTPSEDKERTERANYLTKLLETFLERRYSPSEKLLNLSAMVADEELSKLGMFNSTSSQAKLFPVLTTIIENKLPTSEQKQEAIHSVSLNNNNLPDLQMVKSLAYTLPQIKNLDLSSNKFSSTKDLAAWKHKFRGLEHLILSDNPLVTSQAGWESEIIGWFPKLRFLNGIEVRTEAQLAPKTTPLPTTKSVSQETDGITNQYGLNPEQMAMVETVYQSTGMTVEYCIECLKAGGWNLDTAATVFNEQRDTLPPEAWINGQKPDM</sequence>
<name>A0A9P4TRQ8_9PLEO</name>
<keyword evidence="4" id="KW-1185">Reference proteome</keyword>
<accession>A0A9P4TRQ8</accession>
<gene>
    <name evidence="3" type="ORF">CC78DRAFT_528425</name>
</gene>
<proteinExistence type="predicted"/>
<dbReference type="GO" id="GO:0005634">
    <property type="term" value="C:nucleus"/>
    <property type="evidence" value="ECO:0007669"/>
    <property type="project" value="InterPro"/>
</dbReference>
<evidence type="ECO:0000313" key="3">
    <source>
        <dbReference type="EMBL" id="KAF2270684.1"/>
    </source>
</evidence>
<dbReference type="SUPFAM" id="SSF52058">
    <property type="entry name" value="L domain-like"/>
    <property type="match status" value="1"/>
</dbReference>
<dbReference type="InterPro" id="IPR030217">
    <property type="entry name" value="NXF_fam"/>
</dbReference>
<dbReference type="SUPFAM" id="SSF46934">
    <property type="entry name" value="UBA-like"/>
    <property type="match status" value="1"/>
</dbReference>
<reference evidence="4" key="1">
    <citation type="journal article" date="2020" name="Stud. Mycol.">
        <title>101 Dothideomycetes genomes: A test case for predicting lifestyles and emergence of pathogens.</title>
        <authorList>
            <person name="Haridas S."/>
            <person name="Albert R."/>
            <person name="Binder M."/>
            <person name="Bloem J."/>
            <person name="LaButti K."/>
            <person name="Salamov A."/>
            <person name="Andreopoulos B."/>
            <person name="Baker S."/>
            <person name="Barry K."/>
            <person name="Bills G."/>
            <person name="Bluhm B."/>
            <person name="Cannon C."/>
            <person name="Castanera R."/>
            <person name="Culley D."/>
            <person name="Daum C."/>
            <person name="Ezra D."/>
            <person name="Gonzalez J."/>
            <person name="Henrissat B."/>
            <person name="Kuo A."/>
            <person name="Liang C."/>
            <person name="Lipzen A."/>
            <person name="Lutzoni F."/>
            <person name="Magnuson J."/>
            <person name="Mondo S."/>
            <person name="Nolan M."/>
            <person name="Ohm R."/>
            <person name="Pangilinan J."/>
            <person name="Park H.-J."/>
            <person name="Ramirez L."/>
            <person name="Alfaro M."/>
            <person name="Sun H."/>
            <person name="Tritt A."/>
            <person name="Yoshinaga Y."/>
            <person name="Zwiers L.-H."/>
            <person name="Turgeon B."/>
            <person name="Goodwin S."/>
            <person name="Spatafora J."/>
            <person name="Crous P."/>
            <person name="Grigoriev I."/>
        </authorList>
    </citation>
    <scope>NUCLEOTIDE SEQUENCE [LARGE SCALE GENOMIC DNA]</scope>
    <source>
        <strain evidence="4">CBS 304.66</strain>
    </source>
</reference>
<feature type="region of interest" description="Disordered" evidence="1">
    <location>
        <begin position="1"/>
        <end position="45"/>
    </location>
</feature>
<dbReference type="Pfam" id="PF24048">
    <property type="entry name" value="LRR_NXF1-5"/>
    <property type="match status" value="1"/>
</dbReference>
<dbReference type="GO" id="GO:0016973">
    <property type="term" value="P:poly(A)+ mRNA export from nucleus"/>
    <property type="evidence" value="ECO:0007669"/>
    <property type="project" value="TreeGrafter"/>
</dbReference>
<dbReference type="EMBL" id="ML986579">
    <property type="protein sequence ID" value="KAF2270684.1"/>
    <property type="molecule type" value="Genomic_DNA"/>
</dbReference>
<dbReference type="Proteomes" id="UP000800093">
    <property type="component" value="Unassembled WGS sequence"/>
</dbReference>
<evidence type="ECO:0000313" key="4">
    <source>
        <dbReference type="Proteomes" id="UP000800093"/>
    </source>
</evidence>
<dbReference type="InterPro" id="IPR057125">
    <property type="entry name" value="NXF1/2/3/5-like_LRR"/>
</dbReference>
<dbReference type="PANTHER" id="PTHR10662:SF22">
    <property type="entry name" value="NUCLEAR RNA EXPORT FACTOR 1"/>
    <property type="match status" value="1"/>
</dbReference>
<evidence type="ECO:0000256" key="1">
    <source>
        <dbReference type="SAM" id="MobiDB-lite"/>
    </source>
</evidence>
<feature type="compositionally biased region" description="Low complexity" evidence="1">
    <location>
        <begin position="142"/>
        <end position="151"/>
    </location>
</feature>
<feature type="region of interest" description="Disordered" evidence="1">
    <location>
        <begin position="68"/>
        <end position="90"/>
    </location>
</feature>
<feature type="domain" description="TAP-C" evidence="2">
    <location>
        <begin position="355"/>
        <end position="408"/>
    </location>
</feature>
<dbReference type="OrthoDB" id="25872at2759"/>
<dbReference type="InterPro" id="IPR032675">
    <property type="entry name" value="LRR_dom_sf"/>
</dbReference>